<dbReference type="GeneID" id="55003728"/>
<dbReference type="KEGG" id="vg:55003728"/>
<sequence length="114" mass="12540">MGSSRDASGKLRRGTSNSNDRGSAAERRKRKCWMLSWFGDGITCLCYSCGTVLLYSTLEADRIIPGVLGGTYARGNIRPSCGPCNRRGGNAVKKLIRQKVPLRTILRMCRNGEL</sequence>
<evidence type="ECO:0000313" key="4">
    <source>
        <dbReference type="EMBL" id="AYB70163.1"/>
    </source>
</evidence>
<keyword evidence="2" id="KW-1133">Transmembrane helix</keyword>
<feature type="transmembrane region" description="Helical" evidence="2">
    <location>
        <begin position="37"/>
        <end position="58"/>
    </location>
</feature>
<dbReference type="RefSeq" id="YP_009812659.1">
    <property type="nucleotide sequence ID" value="NC_048068.1"/>
</dbReference>
<accession>A0A385UH93</accession>
<name>A0A385UH93_9CAUD</name>
<dbReference type="Gene3D" id="1.10.30.50">
    <property type="match status" value="1"/>
</dbReference>
<keyword evidence="5" id="KW-1185">Reference proteome</keyword>
<evidence type="ECO:0000313" key="5">
    <source>
        <dbReference type="Proteomes" id="UP000279330"/>
    </source>
</evidence>
<keyword evidence="4" id="KW-0255">Endonuclease</keyword>
<evidence type="ECO:0000256" key="2">
    <source>
        <dbReference type="SAM" id="Phobius"/>
    </source>
</evidence>
<dbReference type="GO" id="GO:0004519">
    <property type="term" value="F:endonuclease activity"/>
    <property type="evidence" value="ECO:0007669"/>
    <property type="project" value="UniProtKB-KW"/>
</dbReference>
<keyword evidence="2" id="KW-0812">Transmembrane</keyword>
<dbReference type="Pfam" id="PF14279">
    <property type="entry name" value="HNH_5"/>
    <property type="match status" value="1"/>
</dbReference>
<proteinExistence type="predicted"/>
<evidence type="ECO:0000256" key="1">
    <source>
        <dbReference type="SAM" id="MobiDB-lite"/>
    </source>
</evidence>
<dbReference type="InterPro" id="IPR003615">
    <property type="entry name" value="HNH_nuc"/>
</dbReference>
<dbReference type="InterPro" id="IPR029471">
    <property type="entry name" value="HNH_5"/>
</dbReference>
<dbReference type="Proteomes" id="UP000279330">
    <property type="component" value="Segment"/>
</dbReference>
<dbReference type="EMBL" id="MH727556">
    <property type="protein sequence ID" value="AYB70163.1"/>
    <property type="molecule type" value="Genomic_DNA"/>
</dbReference>
<keyword evidence="2" id="KW-0472">Membrane</keyword>
<feature type="domain" description="HNH endonuclease 5" evidence="3">
    <location>
        <begin position="46"/>
        <end position="98"/>
    </location>
</feature>
<feature type="region of interest" description="Disordered" evidence="1">
    <location>
        <begin position="1"/>
        <end position="28"/>
    </location>
</feature>
<keyword evidence="4" id="KW-0540">Nuclease</keyword>
<keyword evidence="4" id="KW-0378">Hydrolase</keyword>
<dbReference type="CDD" id="cd00085">
    <property type="entry name" value="HNHc"/>
    <property type="match status" value="1"/>
</dbReference>
<organism evidence="4 5">
    <name type="scientific">Microbacterium phage OneinaGillian</name>
    <dbReference type="NCBI Taxonomy" id="2301604"/>
    <lineage>
        <taxon>Viruses</taxon>
        <taxon>Duplodnaviria</taxon>
        <taxon>Heunggongvirae</taxon>
        <taxon>Uroviricota</taxon>
        <taxon>Caudoviricetes</taxon>
        <taxon>Gillianvirus</taxon>
        <taxon>Gillianvirus oneinagillian</taxon>
    </lineage>
</organism>
<gene>
    <name evidence="4" type="primary">53</name>
    <name evidence="4" type="ORF">SEA_ONEIAGILLIAN_53</name>
</gene>
<reference evidence="4 5" key="1">
    <citation type="submission" date="2018-08" db="EMBL/GenBank/DDBJ databases">
        <authorList>
            <person name="Miller G.E."/>
            <person name="Abrahams R."/>
            <person name="Bazan D.C."/>
            <person name="Beglau B.C."/>
            <person name="Blaylock E.C."/>
            <person name="Choi J.D."/>
            <person name="Grewal S.K."/>
            <person name="Hernandez E.V."/>
            <person name="Kim D.J."/>
            <person name="Kim K."/>
            <person name="Lee Y."/>
            <person name="Linde M.K."/>
            <person name="Lopez M.B."/>
            <person name="Pangalila E."/>
            <person name="Parker M.A."/>
            <person name="Specht R.C."/>
            <person name="Teng M.C."/>
            <person name="Toledo B."/>
            <person name="Tran S."/>
            <person name="Yu H."/>
            <person name="Kalaj N."/>
            <person name="Muthiah A.S."/>
            <person name="Dean N.S."/>
            <person name="Diaz A."/>
            <person name="Garlena R.A."/>
            <person name="Russell D.A."/>
            <person name="Pope W.H."/>
            <person name="Jacobs-Sera D."/>
            <person name="Hatfull G.F."/>
        </authorList>
    </citation>
    <scope>NUCLEOTIDE SEQUENCE [LARGE SCALE GENOMIC DNA]</scope>
</reference>
<evidence type="ECO:0000259" key="3">
    <source>
        <dbReference type="Pfam" id="PF14279"/>
    </source>
</evidence>
<protein>
    <submittedName>
        <fullName evidence="4">HNH endonuclease</fullName>
    </submittedName>
</protein>